<comment type="caution">
    <text evidence="8">The sequence shown here is derived from an EMBL/GenBank/DDBJ whole genome shotgun (WGS) entry which is preliminary data.</text>
</comment>
<dbReference type="InterPro" id="IPR058245">
    <property type="entry name" value="NreC/VraR/RcsB-like_REC"/>
</dbReference>
<evidence type="ECO:0000256" key="5">
    <source>
        <dbReference type="PROSITE-ProRule" id="PRU00169"/>
    </source>
</evidence>
<dbReference type="InterPro" id="IPR011006">
    <property type="entry name" value="CheY-like_superfamily"/>
</dbReference>
<dbReference type="InterPro" id="IPR001789">
    <property type="entry name" value="Sig_transdc_resp-reg_receiver"/>
</dbReference>
<evidence type="ECO:0000259" key="7">
    <source>
        <dbReference type="PROSITE" id="PS50110"/>
    </source>
</evidence>
<evidence type="ECO:0000256" key="3">
    <source>
        <dbReference type="ARBA" id="ARBA00023125"/>
    </source>
</evidence>
<feature type="domain" description="HTH luxR-type" evidence="6">
    <location>
        <begin position="148"/>
        <end position="213"/>
    </location>
</feature>
<sequence length="216" mass="23980">MEEPIKVLLVDDHEMVRIGLAAVLDTEEGIEVVGEASNGMDGIRLAQSYKPDVVLMDLVMDGMDGVETTAKLLETHPDCKVIVLTSFIDDSKIYPVIEAGAFSYLLKTSRASEIAEAIRAASRGQSVLESQVAAKMMNRFRAPKQQEQARLHDDLTEREMDVLIRVAQGKSNQEIADELFIGVKTVKFHVTNIFNKLHVEDRTQAAIYAHRQGLAE</sequence>
<evidence type="ECO:0000256" key="2">
    <source>
        <dbReference type="ARBA" id="ARBA00023015"/>
    </source>
</evidence>
<name>A0A9X2ML97_9BACL</name>
<proteinExistence type="predicted"/>
<protein>
    <submittedName>
        <fullName evidence="8">Response regulator transcription factor</fullName>
    </submittedName>
</protein>
<dbReference type="SUPFAM" id="SSF46894">
    <property type="entry name" value="C-terminal effector domain of the bipartite response regulators"/>
    <property type="match status" value="1"/>
</dbReference>
<keyword evidence="9" id="KW-1185">Reference proteome</keyword>
<evidence type="ECO:0000256" key="1">
    <source>
        <dbReference type="ARBA" id="ARBA00022553"/>
    </source>
</evidence>
<feature type="domain" description="Response regulatory" evidence="7">
    <location>
        <begin position="6"/>
        <end position="122"/>
    </location>
</feature>
<dbReference type="SUPFAM" id="SSF52172">
    <property type="entry name" value="CheY-like"/>
    <property type="match status" value="1"/>
</dbReference>
<dbReference type="PROSITE" id="PS50043">
    <property type="entry name" value="HTH_LUXR_2"/>
    <property type="match status" value="1"/>
</dbReference>
<accession>A0A9X2ML97</accession>
<evidence type="ECO:0000259" key="6">
    <source>
        <dbReference type="PROSITE" id="PS50043"/>
    </source>
</evidence>
<dbReference type="InterPro" id="IPR016032">
    <property type="entry name" value="Sig_transdc_resp-reg_C-effctor"/>
</dbReference>
<dbReference type="InterPro" id="IPR000792">
    <property type="entry name" value="Tscrpt_reg_LuxR_C"/>
</dbReference>
<dbReference type="Pfam" id="PF00196">
    <property type="entry name" value="GerE"/>
    <property type="match status" value="1"/>
</dbReference>
<dbReference type="Gene3D" id="3.40.50.2300">
    <property type="match status" value="1"/>
</dbReference>
<dbReference type="InterPro" id="IPR039420">
    <property type="entry name" value="WalR-like"/>
</dbReference>
<dbReference type="Pfam" id="PF00072">
    <property type="entry name" value="Response_reg"/>
    <property type="match status" value="1"/>
</dbReference>
<organism evidence="8 9">
    <name type="scientific">Paenibacillus soyae</name>
    <dbReference type="NCBI Taxonomy" id="2969249"/>
    <lineage>
        <taxon>Bacteria</taxon>
        <taxon>Bacillati</taxon>
        <taxon>Bacillota</taxon>
        <taxon>Bacilli</taxon>
        <taxon>Bacillales</taxon>
        <taxon>Paenibacillaceae</taxon>
        <taxon>Paenibacillus</taxon>
    </lineage>
</organism>
<keyword evidence="1 5" id="KW-0597">Phosphoprotein</keyword>
<keyword evidence="2" id="KW-0805">Transcription regulation</keyword>
<dbReference type="SMART" id="SM00421">
    <property type="entry name" value="HTH_LUXR"/>
    <property type="match status" value="1"/>
</dbReference>
<dbReference type="RefSeq" id="WP_257441745.1">
    <property type="nucleotide sequence ID" value="NZ_JANIPJ010000001.1"/>
</dbReference>
<dbReference type="GO" id="GO:0003677">
    <property type="term" value="F:DNA binding"/>
    <property type="evidence" value="ECO:0007669"/>
    <property type="project" value="UniProtKB-KW"/>
</dbReference>
<dbReference type="PANTHER" id="PTHR43214:SF37">
    <property type="entry name" value="TRANSCRIPTIONAL REGULATORY PROTEIN YDFI"/>
    <property type="match status" value="1"/>
</dbReference>
<evidence type="ECO:0000313" key="8">
    <source>
        <dbReference type="EMBL" id="MCR2802270.1"/>
    </source>
</evidence>
<dbReference type="GO" id="GO:0006355">
    <property type="term" value="P:regulation of DNA-templated transcription"/>
    <property type="evidence" value="ECO:0007669"/>
    <property type="project" value="InterPro"/>
</dbReference>
<dbReference type="Proteomes" id="UP001141950">
    <property type="component" value="Unassembled WGS sequence"/>
</dbReference>
<dbReference type="AlphaFoldDB" id="A0A9X2ML97"/>
<dbReference type="PROSITE" id="PS00622">
    <property type="entry name" value="HTH_LUXR_1"/>
    <property type="match status" value="1"/>
</dbReference>
<dbReference type="EMBL" id="JANIPJ010000001">
    <property type="protein sequence ID" value="MCR2802270.1"/>
    <property type="molecule type" value="Genomic_DNA"/>
</dbReference>
<reference evidence="8" key="1">
    <citation type="submission" date="2022-08" db="EMBL/GenBank/DDBJ databases">
        <title>The genomic sequence of strain Paenibacillus sp. SCIV0701.</title>
        <authorList>
            <person name="Zhao H."/>
        </authorList>
    </citation>
    <scope>NUCLEOTIDE SEQUENCE</scope>
    <source>
        <strain evidence="8">SCIV0701</strain>
    </source>
</reference>
<dbReference type="CDD" id="cd06170">
    <property type="entry name" value="LuxR_C_like"/>
    <property type="match status" value="1"/>
</dbReference>
<keyword evidence="3" id="KW-0238">DNA-binding</keyword>
<evidence type="ECO:0000256" key="4">
    <source>
        <dbReference type="ARBA" id="ARBA00023163"/>
    </source>
</evidence>
<dbReference type="PROSITE" id="PS50110">
    <property type="entry name" value="RESPONSE_REGULATORY"/>
    <property type="match status" value="1"/>
</dbReference>
<dbReference type="PANTHER" id="PTHR43214">
    <property type="entry name" value="TWO-COMPONENT RESPONSE REGULATOR"/>
    <property type="match status" value="1"/>
</dbReference>
<dbReference type="GO" id="GO:0000160">
    <property type="term" value="P:phosphorelay signal transduction system"/>
    <property type="evidence" value="ECO:0007669"/>
    <property type="project" value="InterPro"/>
</dbReference>
<feature type="modified residue" description="4-aspartylphosphate" evidence="5">
    <location>
        <position position="57"/>
    </location>
</feature>
<dbReference type="CDD" id="cd17535">
    <property type="entry name" value="REC_NarL-like"/>
    <property type="match status" value="1"/>
</dbReference>
<gene>
    <name evidence="8" type="ORF">NQZ67_00120</name>
</gene>
<evidence type="ECO:0000313" key="9">
    <source>
        <dbReference type="Proteomes" id="UP001141950"/>
    </source>
</evidence>
<keyword evidence="4" id="KW-0804">Transcription</keyword>
<dbReference type="SMART" id="SM00448">
    <property type="entry name" value="REC"/>
    <property type="match status" value="1"/>
</dbReference>
<dbReference type="PRINTS" id="PR00038">
    <property type="entry name" value="HTHLUXR"/>
</dbReference>